<feature type="compositionally biased region" description="Basic and acidic residues" evidence="1">
    <location>
        <begin position="214"/>
        <end position="226"/>
    </location>
</feature>
<dbReference type="PIRSF" id="PIRSF007313">
    <property type="entry name" value="PhnI"/>
    <property type="match status" value="1"/>
</dbReference>
<sequence>MGYVAVTAGEEIIGRAEDLFEKQRLEGDSETLSVDQLDDQLSRLTAQAMSEGGLYAPRLAALAVKQAQGDTVEAAFLLRAYRSTLERWEETEPVDPDELFATRRVSPAYKDVPGGQILGPTKDYTQRLLDFDLDGEANGTESADGDDAADEPSDPTADWDLPDGEPTTVQNVMEVLRDDGLVHDPDETADGADEGADADGADDGTDDEYEEPADTTREPVTHPPDRDEVLQELARGETGAVTALGYSAMRGYGQVHPTLAEVRVGKLPVRITHPYTGDAVRVTDAEVTESEAVVPVYEKREDPQFAFGYGLSFGRNERKAIAMTILDASIQLDGADEPAENPEFVLDTVDGMDSFGFIEHLKLPHYVTFQSILDRIRAIRERGEIDGADADVDGAPEADADVDGAPEADDRPETDDPVAATGGDDD</sequence>
<dbReference type="Proteomes" id="UP000595001">
    <property type="component" value="Chromosome"/>
</dbReference>
<protein>
    <submittedName>
        <fullName evidence="2">Carbon-phosphorus lyase complex subunit PhnI</fullName>
    </submittedName>
</protein>
<feature type="region of interest" description="Disordered" evidence="1">
    <location>
        <begin position="135"/>
        <end position="166"/>
    </location>
</feature>
<name>A0A7T3FZ62_9EURY</name>
<dbReference type="RefSeq" id="WP_198062116.1">
    <property type="nucleotide sequence ID" value="NZ_CP065856.1"/>
</dbReference>
<feature type="region of interest" description="Disordered" evidence="1">
    <location>
        <begin position="386"/>
        <end position="426"/>
    </location>
</feature>
<dbReference type="AlphaFoldDB" id="A0A7T3FZ62"/>
<evidence type="ECO:0000313" key="2">
    <source>
        <dbReference type="EMBL" id="QPV63326.1"/>
    </source>
</evidence>
<evidence type="ECO:0000256" key="1">
    <source>
        <dbReference type="SAM" id="MobiDB-lite"/>
    </source>
</evidence>
<organism evidence="2 3">
    <name type="scientific">Halosimplex litoreum</name>
    <dbReference type="NCBI Taxonomy" id="1198301"/>
    <lineage>
        <taxon>Archaea</taxon>
        <taxon>Methanobacteriati</taxon>
        <taxon>Methanobacteriota</taxon>
        <taxon>Stenosarchaea group</taxon>
        <taxon>Halobacteria</taxon>
        <taxon>Halobacteriales</taxon>
        <taxon>Haloarculaceae</taxon>
        <taxon>Halosimplex</taxon>
    </lineage>
</organism>
<dbReference type="Pfam" id="PF05861">
    <property type="entry name" value="PhnI"/>
    <property type="match status" value="1"/>
</dbReference>
<dbReference type="KEGG" id="hlt:I7X12_01440"/>
<keyword evidence="3" id="KW-1185">Reference proteome</keyword>
<proteinExistence type="predicted"/>
<reference evidence="2 3" key="1">
    <citation type="submission" date="2020-12" db="EMBL/GenBank/DDBJ databases">
        <title>Halosimplex halophilum sp. nov. and Halosimplex salinum sp. nov., two new members of the genus Halosimplex.</title>
        <authorList>
            <person name="Cui H.L."/>
        </authorList>
    </citation>
    <scope>NUCLEOTIDE SEQUENCE [LARGE SCALE GENOMIC DNA]</scope>
    <source>
        <strain evidence="2 3">YGH94</strain>
    </source>
</reference>
<dbReference type="OrthoDB" id="185160at2157"/>
<dbReference type="InterPro" id="IPR008773">
    <property type="entry name" value="PhnI"/>
</dbReference>
<accession>A0A7T3FZ62</accession>
<dbReference type="GO" id="GO:0019634">
    <property type="term" value="P:organic phosphonate metabolic process"/>
    <property type="evidence" value="ECO:0007669"/>
    <property type="project" value="InterPro"/>
</dbReference>
<dbReference type="GO" id="GO:0016829">
    <property type="term" value="F:lyase activity"/>
    <property type="evidence" value="ECO:0007669"/>
    <property type="project" value="UniProtKB-KW"/>
</dbReference>
<feature type="compositionally biased region" description="Acidic residues" evidence="1">
    <location>
        <begin position="143"/>
        <end position="153"/>
    </location>
</feature>
<dbReference type="EMBL" id="CP065856">
    <property type="protein sequence ID" value="QPV63326.1"/>
    <property type="molecule type" value="Genomic_DNA"/>
</dbReference>
<feature type="compositionally biased region" description="Acidic residues" evidence="1">
    <location>
        <begin position="386"/>
        <end position="416"/>
    </location>
</feature>
<dbReference type="GeneID" id="60587115"/>
<feature type="region of interest" description="Disordered" evidence="1">
    <location>
        <begin position="181"/>
        <end position="226"/>
    </location>
</feature>
<keyword evidence="2" id="KW-0456">Lyase</keyword>
<feature type="compositionally biased region" description="Acidic residues" evidence="1">
    <location>
        <begin position="187"/>
        <end position="213"/>
    </location>
</feature>
<gene>
    <name evidence="2" type="ORF">I7X12_01440</name>
</gene>
<evidence type="ECO:0000313" key="3">
    <source>
        <dbReference type="Proteomes" id="UP000595001"/>
    </source>
</evidence>